<proteinExistence type="predicted"/>
<reference evidence="1 2" key="1">
    <citation type="submission" date="2016-03" db="EMBL/GenBank/DDBJ databases">
        <title>Choanephora cucurbitarum.</title>
        <authorList>
            <person name="Min B."/>
            <person name="Park H."/>
            <person name="Park J.-H."/>
            <person name="Shin H.-D."/>
            <person name="Choi I.-G."/>
        </authorList>
    </citation>
    <scope>NUCLEOTIDE SEQUENCE [LARGE SCALE GENOMIC DNA]</scope>
    <source>
        <strain evidence="1 2">KUS-F28377</strain>
    </source>
</reference>
<accession>A0A1C7NMF8</accession>
<dbReference type="InParanoid" id="A0A1C7NMF8"/>
<dbReference type="OrthoDB" id="2236116at2759"/>
<evidence type="ECO:0000313" key="2">
    <source>
        <dbReference type="Proteomes" id="UP000093000"/>
    </source>
</evidence>
<name>A0A1C7NMF8_9FUNG</name>
<evidence type="ECO:0000313" key="1">
    <source>
        <dbReference type="EMBL" id="OBZ90343.1"/>
    </source>
</evidence>
<sequence>MISKLTLFINTLKRTRSTKKKNQYWVDHAQEAFGGTAENMRVLLSTLTVSESHTEMSVSLFV</sequence>
<dbReference type="EMBL" id="LUGH01000053">
    <property type="protein sequence ID" value="OBZ90343.1"/>
    <property type="molecule type" value="Genomic_DNA"/>
</dbReference>
<protein>
    <submittedName>
        <fullName evidence="1">Uncharacterized protein</fullName>
    </submittedName>
</protein>
<dbReference type="Proteomes" id="UP000093000">
    <property type="component" value="Unassembled WGS sequence"/>
</dbReference>
<dbReference type="AlphaFoldDB" id="A0A1C7NMF8"/>
<organism evidence="1 2">
    <name type="scientific">Choanephora cucurbitarum</name>
    <dbReference type="NCBI Taxonomy" id="101091"/>
    <lineage>
        <taxon>Eukaryota</taxon>
        <taxon>Fungi</taxon>
        <taxon>Fungi incertae sedis</taxon>
        <taxon>Mucoromycota</taxon>
        <taxon>Mucoromycotina</taxon>
        <taxon>Mucoromycetes</taxon>
        <taxon>Mucorales</taxon>
        <taxon>Mucorineae</taxon>
        <taxon>Choanephoraceae</taxon>
        <taxon>Choanephoroideae</taxon>
        <taxon>Choanephora</taxon>
    </lineage>
</organism>
<comment type="caution">
    <text evidence="1">The sequence shown here is derived from an EMBL/GenBank/DDBJ whole genome shotgun (WGS) entry which is preliminary data.</text>
</comment>
<keyword evidence="2" id="KW-1185">Reference proteome</keyword>
<gene>
    <name evidence="1" type="ORF">A0J61_01597</name>
</gene>